<feature type="disulfide bond" evidence="7">
    <location>
        <begin position="118"/>
        <end position="130"/>
    </location>
</feature>
<dbReference type="Gene3D" id="3.30.60.10">
    <property type="entry name" value="Endochitinase-like"/>
    <property type="match status" value="2"/>
</dbReference>
<evidence type="ECO:0000256" key="5">
    <source>
        <dbReference type="ARBA" id="ARBA00022801"/>
    </source>
</evidence>
<evidence type="ECO:0000256" key="6">
    <source>
        <dbReference type="ARBA" id="ARBA00023277"/>
    </source>
</evidence>
<evidence type="ECO:0000313" key="11">
    <source>
        <dbReference type="Proteomes" id="UP001648503"/>
    </source>
</evidence>
<dbReference type="Proteomes" id="UP001648503">
    <property type="component" value="Unassembled WGS sequence"/>
</dbReference>
<evidence type="ECO:0000256" key="4">
    <source>
        <dbReference type="ARBA" id="ARBA00022729"/>
    </source>
</evidence>
<dbReference type="CDD" id="cd00035">
    <property type="entry name" value="ChtBD1"/>
    <property type="match status" value="1"/>
</dbReference>
<dbReference type="SMART" id="SM00270">
    <property type="entry name" value="ChtBD1"/>
    <property type="match status" value="2"/>
</dbReference>
<keyword evidence="6" id="KW-0119">Carbohydrate metabolism</keyword>
<keyword evidence="2 7" id="KW-0147">Chitin-binding</keyword>
<evidence type="ECO:0000256" key="7">
    <source>
        <dbReference type="PROSITE-ProRule" id="PRU00261"/>
    </source>
</evidence>
<dbReference type="PROSITE" id="PS50941">
    <property type="entry name" value="CHIT_BIND_I_2"/>
    <property type="match status" value="2"/>
</dbReference>
<comment type="caution">
    <text evidence="10">The sequence shown here is derived from an EMBL/GenBank/DDBJ whole genome shotgun (WGS) entry which is preliminary data.</text>
</comment>
<dbReference type="InterPro" id="IPR001002">
    <property type="entry name" value="Chitin-bd_1"/>
</dbReference>
<dbReference type="PANTHER" id="PTHR46471:SF2">
    <property type="entry name" value="CHITIN DEACETYLASE-RELATED"/>
    <property type="match status" value="1"/>
</dbReference>
<evidence type="ECO:0000256" key="2">
    <source>
        <dbReference type="ARBA" id="ARBA00022669"/>
    </source>
</evidence>
<organism evidence="10 11">
    <name type="scientific">Batrachochytrium salamandrivorans</name>
    <dbReference type="NCBI Taxonomy" id="1357716"/>
    <lineage>
        <taxon>Eukaryota</taxon>
        <taxon>Fungi</taxon>
        <taxon>Fungi incertae sedis</taxon>
        <taxon>Chytridiomycota</taxon>
        <taxon>Chytridiomycota incertae sedis</taxon>
        <taxon>Chytridiomycetes</taxon>
        <taxon>Rhizophydiales</taxon>
        <taxon>Rhizophydiales incertae sedis</taxon>
        <taxon>Batrachochytrium</taxon>
    </lineage>
</organism>
<evidence type="ECO:0000256" key="8">
    <source>
        <dbReference type="SAM" id="SignalP"/>
    </source>
</evidence>
<gene>
    <name evidence="10" type="ORF">BASA50_008917</name>
</gene>
<feature type="disulfide bond" evidence="7">
    <location>
        <begin position="123"/>
        <end position="137"/>
    </location>
</feature>
<accession>A0ABQ8F2A7</accession>
<dbReference type="SUPFAM" id="SSF57016">
    <property type="entry name" value="Plant lectins/antimicrobial peptides"/>
    <property type="match status" value="2"/>
</dbReference>
<sequence>MVALVQTLIAVMLIPVAFAAPASSIRDSTPTSKAPAAAATTGLAVNLTVSTDSKCGKKAGSKCGEGNCCSQYDFCGTTVEHCGVGCQSAFGLCDPILPVENLIVSVNSKCGRGTNLKCRSETCCSQYGFCGTTKAHCGADCQSAFGLCDPTSPAIQPLVSH</sequence>
<dbReference type="Pfam" id="PF00187">
    <property type="entry name" value="Chitin_bind_1"/>
    <property type="match status" value="2"/>
</dbReference>
<evidence type="ECO:0000259" key="9">
    <source>
        <dbReference type="PROSITE" id="PS50941"/>
    </source>
</evidence>
<name>A0ABQ8F2A7_9FUNG</name>
<keyword evidence="3" id="KW-0479">Metal-binding</keyword>
<comment type="cofactor">
    <cofactor evidence="1">
        <name>Co(2+)</name>
        <dbReference type="ChEBI" id="CHEBI:48828"/>
    </cofactor>
</comment>
<evidence type="ECO:0000256" key="1">
    <source>
        <dbReference type="ARBA" id="ARBA00001941"/>
    </source>
</evidence>
<protein>
    <recommendedName>
        <fullName evidence="9">Chitin-binding type-1 domain-containing protein</fullName>
    </recommendedName>
</protein>
<evidence type="ECO:0000256" key="3">
    <source>
        <dbReference type="ARBA" id="ARBA00022723"/>
    </source>
</evidence>
<feature type="disulfide bond" evidence="7">
    <location>
        <begin position="63"/>
        <end position="75"/>
    </location>
</feature>
<evidence type="ECO:0000313" key="10">
    <source>
        <dbReference type="EMBL" id="KAH6590916.1"/>
    </source>
</evidence>
<comment type="caution">
    <text evidence="7">Lacks conserved residue(s) required for the propagation of feature annotation.</text>
</comment>
<dbReference type="EMBL" id="JAFCIX010000418">
    <property type="protein sequence ID" value="KAH6590916.1"/>
    <property type="molecule type" value="Genomic_DNA"/>
</dbReference>
<keyword evidence="11" id="KW-1185">Reference proteome</keyword>
<reference evidence="10 11" key="1">
    <citation type="submission" date="2021-02" db="EMBL/GenBank/DDBJ databases">
        <title>Variation within the Batrachochytrium salamandrivorans European outbreak.</title>
        <authorList>
            <person name="Kelly M."/>
            <person name="Pasmans F."/>
            <person name="Shea T.P."/>
            <person name="Munoz J.F."/>
            <person name="Carranza S."/>
            <person name="Cuomo C.A."/>
            <person name="Martel A."/>
        </authorList>
    </citation>
    <scope>NUCLEOTIDE SEQUENCE [LARGE SCALE GENOMIC DNA]</scope>
    <source>
        <strain evidence="10 11">AMFP18/2</strain>
    </source>
</reference>
<feature type="signal peptide" evidence="8">
    <location>
        <begin position="1"/>
        <end position="19"/>
    </location>
</feature>
<feature type="domain" description="Chitin-binding type-1" evidence="9">
    <location>
        <begin position="52"/>
        <end position="95"/>
    </location>
</feature>
<feature type="domain" description="Chitin-binding type-1" evidence="9">
    <location>
        <begin position="107"/>
        <end position="150"/>
    </location>
</feature>
<keyword evidence="7" id="KW-1015">Disulfide bond</keyword>
<feature type="chain" id="PRO_5046619334" description="Chitin-binding type-1 domain-containing protein" evidence="8">
    <location>
        <begin position="20"/>
        <end position="161"/>
    </location>
</feature>
<dbReference type="PANTHER" id="PTHR46471">
    <property type="entry name" value="CHITIN DEACETYLASE"/>
    <property type="match status" value="1"/>
</dbReference>
<feature type="disulfide bond" evidence="7">
    <location>
        <begin position="68"/>
        <end position="82"/>
    </location>
</feature>
<proteinExistence type="predicted"/>
<keyword evidence="4 8" id="KW-0732">Signal</keyword>
<dbReference type="InterPro" id="IPR036861">
    <property type="entry name" value="Endochitinase-like_sf"/>
</dbReference>
<keyword evidence="5" id="KW-0378">Hydrolase</keyword>